<keyword evidence="5" id="KW-1185">Reference proteome</keyword>
<dbReference type="InterPro" id="IPR008979">
    <property type="entry name" value="Galactose-bd-like_sf"/>
</dbReference>
<dbReference type="InterPro" id="IPR013320">
    <property type="entry name" value="ConA-like_dom_sf"/>
</dbReference>
<evidence type="ECO:0000256" key="2">
    <source>
        <dbReference type="SAM" id="SignalP"/>
    </source>
</evidence>
<dbReference type="InterPro" id="IPR014895">
    <property type="entry name" value="Alginate_lyase_2"/>
</dbReference>
<dbReference type="Gene3D" id="2.60.120.200">
    <property type="match status" value="1"/>
</dbReference>
<dbReference type="SUPFAM" id="SSF49785">
    <property type="entry name" value="Galactose-binding domain-like"/>
    <property type="match status" value="2"/>
</dbReference>
<evidence type="ECO:0000259" key="3">
    <source>
        <dbReference type="PROSITE" id="PS50022"/>
    </source>
</evidence>
<dbReference type="EMBL" id="CP020472">
    <property type="protein sequence ID" value="ARD21278.1"/>
    <property type="molecule type" value="Genomic_DNA"/>
</dbReference>
<organism evidence="4 5">
    <name type="scientific">Shewanella japonica</name>
    <dbReference type="NCBI Taxonomy" id="93973"/>
    <lineage>
        <taxon>Bacteria</taxon>
        <taxon>Pseudomonadati</taxon>
        <taxon>Pseudomonadota</taxon>
        <taxon>Gammaproteobacteria</taxon>
        <taxon>Alteromonadales</taxon>
        <taxon>Shewanellaceae</taxon>
        <taxon>Shewanella</taxon>
    </lineage>
</organism>
<gene>
    <name evidence="4" type="ORF">SJ2017_0947</name>
</gene>
<dbReference type="RefSeq" id="WP_080915051.1">
    <property type="nucleotide sequence ID" value="NZ_CP020472.1"/>
</dbReference>
<dbReference type="Gene3D" id="2.60.120.260">
    <property type="entry name" value="Galactose-binding domain-like"/>
    <property type="match status" value="2"/>
</dbReference>
<protein>
    <submittedName>
        <fullName evidence="4">Cyclic nucleotide-binding domain-containing protein</fullName>
    </submittedName>
</protein>
<feature type="compositionally biased region" description="Polar residues" evidence="1">
    <location>
        <begin position="195"/>
        <end position="207"/>
    </location>
</feature>
<evidence type="ECO:0000313" key="5">
    <source>
        <dbReference type="Proteomes" id="UP000191820"/>
    </source>
</evidence>
<dbReference type="SUPFAM" id="SSF49899">
    <property type="entry name" value="Concanavalin A-like lectins/glucanases"/>
    <property type="match status" value="1"/>
</dbReference>
<feature type="chain" id="PRO_5046728385" evidence="2">
    <location>
        <begin position="26"/>
        <end position="604"/>
    </location>
</feature>
<proteinExistence type="predicted"/>
<name>A0ABM6JGN5_9GAMM</name>
<sequence length="604" mass="64555">MIKHHKKHKLAITLATALTCTFSCGFVHTETININNPSFENSFDGWTDIDPSSVSGVAYQGSKSAKMSGNNGRVEQNVTVDANSNYTLTAYVSGGGKLGVSGSGVSESTTVSTSEWQQVSVSFNSGPANTITIYGEYFGSEGRFNSFGLEKTSNSTEPTEPTEPITPVTCTGSSALTIASATDNGSNDGHGPANTIDNNFGTESRWSSNGEGKTIIYDLGVQSEVKSVSVAWFKGNERSSYFDIETSSDGNNWISVLASGESSGSNSGLEEYDVTDTSAQYVQIIGYGNSSNTWNSIVETKINGCSDGSAPTEPTEPSNPVGNLDPDLPPSGNFELVDWTLGVPVDENNDGKSDTIKEIELSSGYTRSPYFYTAADGGMVFRCPIDAPKTSTNTSYARTELREMLRRGDTSYSTQGVGGNNWVFSSAPSSDQSEAGGVDGTLEATLAVNHVATTGDSSQVGRVIVGQIHANNDEPLRLYYRKLPSNSKGSIYIAHEPITGSEQYYEMIGSRSSSASNPADGISLDEKFSYRVKVVGNILTVTIMREGKADVVEEVDMSASSYDAGNQYMYFKAGVYNQNNTGDADDYVQATFYSLSNKHDGYAY</sequence>
<dbReference type="Pfam" id="PF08787">
    <property type="entry name" value="Alginate_lyase2"/>
    <property type="match status" value="1"/>
</dbReference>
<reference evidence="4 5" key="1">
    <citation type="submission" date="2017-03" db="EMBL/GenBank/DDBJ databases">
        <title>Genome sequencing of Shewanella japonica KCTC 22435.</title>
        <authorList>
            <person name="Kim K.M."/>
        </authorList>
    </citation>
    <scope>NUCLEOTIDE SEQUENCE [LARGE SCALE GENOMIC DNA]</scope>
    <source>
        <strain evidence="4 5">KCTC 22435</strain>
    </source>
</reference>
<dbReference type="Pfam" id="PF00754">
    <property type="entry name" value="F5_F8_type_C"/>
    <property type="match status" value="1"/>
</dbReference>
<feature type="domain" description="F5/8 type C" evidence="3">
    <location>
        <begin position="158"/>
        <end position="305"/>
    </location>
</feature>
<feature type="region of interest" description="Disordered" evidence="1">
    <location>
        <begin position="305"/>
        <end position="325"/>
    </location>
</feature>
<dbReference type="InterPro" id="IPR000421">
    <property type="entry name" value="FA58C"/>
</dbReference>
<feature type="signal peptide" evidence="2">
    <location>
        <begin position="1"/>
        <end position="25"/>
    </location>
</feature>
<evidence type="ECO:0000256" key="1">
    <source>
        <dbReference type="SAM" id="MobiDB-lite"/>
    </source>
</evidence>
<keyword evidence="2" id="KW-0732">Signal</keyword>
<dbReference type="PROSITE" id="PS50022">
    <property type="entry name" value="FA58C_3"/>
    <property type="match status" value="1"/>
</dbReference>
<feature type="region of interest" description="Disordered" evidence="1">
    <location>
        <begin position="182"/>
        <end position="207"/>
    </location>
</feature>
<evidence type="ECO:0000313" key="4">
    <source>
        <dbReference type="EMBL" id="ARD21278.1"/>
    </source>
</evidence>
<accession>A0ABM6JGN5</accession>
<dbReference type="Proteomes" id="UP000191820">
    <property type="component" value="Chromosome"/>
</dbReference>